<dbReference type="RefSeq" id="WP_171091335.1">
    <property type="nucleotide sequence ID" value="NZ_CP053069.1"/>
</dbReference>
<organism evidence="2 3">
    <name type="scientific">Usitatibacter rugosus</name>
    <dbReference type="NCBI Taxonomy" id="2732067"/>
    <lineage>
        <taxon>Bacteria</taxon>
        <taxon>Pseudomonadati</taxon>
        <taxon>Pseudomonadota</taxon>
        <taxon>Betaproteobacteria</taxon>
        <taxon>Nitrosomonadales</taxon>
        <taxon>Usitatibacteraceae</taxon>
        <taxon>Usitatibacter</taxon>
    </lineage>
</organism>
<proteinExistence type="predicted"/>
<evidence type="ECO:0000313" key="2">
    <source>
        <dbReference type="EMBL" id="QJR10660.1"/>
    </source>
</evidence>
<gene>
    <name evidence="2" type="ORF">DSM104443_01727</name>
</gene>
<accession>A0A6M4GTL3</accession>
<name>A0A6M4GTL3_9PROT</name>
<reference evidence="2 3" key="1">
    <citation type="submission" date="2020-04" db="EMBL/GenBank/DDBJ databases">
        <title>Usitatibacter rugosus gen. nov., sp. nov. and Usitatibacter palustris sp. nov., novel members of Usitatibacteraceae fam. nov. within the order Nitrosomonadales isolated from soil.</title>
        <authorList>
            <person name="Huber K.J."/>
            <person name="Neumann-Schaal M."/>
            <person name="Geppert A."/>
            <person name="Luckner M."/>
            <person name="Wanner G."/>
            <person name="Overmann J."/>
        </authorList>
    </citation>
    <scope>NUCLEOTIDE SEQUENCE [LARGE SCALE GENOMIC DNA]</scope>
    <source>
        <strain evidence="2 3">0125_3</strain>
    </source>
</reference>
<dbReference type="AlphaFoldDB" id="A0A6M4GTL3"/>
<evidence type="ECO:0000256" key="1">
    <source>
        <dbReference type="SAM" id="SignalP"/>
    </source>
</evidence>
<sequence>MRFLLPLVILLATAALPAQAGQRTASIGVSATVIASCRVEIASQVESQGAVLAAARLTCPTTSKPALRAVHERGVPGRPVMTKAQMLASNESQEAGGSEIRWIRYDVEY</sequence>
<dbReference type="EMBL" id="CP053069">
    <property type="protein sequence ID" value="QJR10660.1"/>
    <property type="molecule type" value="Genomic_DNA"/>
</dbReference>
<feature type="chain" id="PRO_5026784570" evidence="1">
    <location>
        <begin position="21"/>
        <end position="109"/>
    </location>
</feature>
<keyword evidence="3" id="KW-1185">Reference proteome</keyword>
<protein>
    <submittedName>
        <fullName evidence="2">Uncharacterized protein</fullName>
    </submittedName>
</protein>
<feature type="signal peptide" evidence="1">
    <location>
        <begin position="1"/>
        <end position="20"/>
    </location>
</feature>
<dbReference type="KEGG" id="uru:DSM104443_01727"/>
<keyword evidence="1" id="KW-0732">Signal</keyword>
<evidence type="ECO:0000313" key="3">
    <source>
        <dbReference type="Proteomes" id="UP000501534"/>
    </source>
</evidence>
<dbReference type="Proteomes" id="UP000501534">
    <property type="component" value="Chromosome"/>
</dbReference>